<proteinExistence type="predicted"/>
<evidence type="ECO:0000313" key="2">
    <source>
        <dbReference type="EnsemblProtists" id="EOD29947"/>
    </source>
</evidence>
<dbReference type="HOGENOM" id="CLU_1144371_0_0_1"/>
<evidence type="ECO:0000256" key="1">
    <source>
        <dbReference type="SAM" id="MobiDB-lite"/>
    </source>
</evidence>
<keyword evidence="3" id="KW-1185">Reference proteome</keyword>
<reference evidence="3" key="1">
    <citation type="journal article" date="2013" name="Nature">
        <title>Pan genome of the phytoplankton Emiliania underpins its global distribution.</title>
        <authorList>
            <person name="Read B.A."/>
            <person name="Kegel J."/>
            <person name="Klute M.J."/>
            <person name="Kuo A."/>
            <person name="Lefebvre S.C."/>
            <person name="Maumus F."/>
            <person name="Mayer C."/>
            <person name="Miller J."/>
            <person name="Monier A."/>
            <person name="Salamov A."/>
            <person name="Young J."/>
            <person name="Aguilar M."/>
            <person name="Claverie J.M."/>
            <person name="Frickenhaus S."/>
            <person name="Gonzalez K."/>
            <person name="Herman E.K."/>
            <person name="Lin Y.C."/>
            <person name="Napier J."/>
            <person name="Ogata H."/>
            <person name="Sarno A.F."/>
            <person name="Shmutz J."/>
            <person name="Schroeder D."/>
            <person name="de Vargas C."/>
            <person name="Verret F."/>
            <person name="von Dassow P."/>
            <person name="Valentin K."/>
            <person name="Van de Peer Y."/>
            <person name="Wheeler G."/>
            <person name="Dacks J.B."/>
            <person name="Delwiche C.F."/>
            <person name="Dyhrman S.T."/>
            <person name="Glockner G."/>
            <person name="John U."/>
            <person name="Richards T."/>
            <person name="Worden A.Z."/>
            <person name="Zhang X."/>
            <person name="Grigoriev I.V."/>
            <person name="Allen A.E."/>
            <person name="Bidle K."/>
            <person name="Borodovsky M."/>
            <person name="Bowler C."/>
            <person name="Brownlee C."/>
            <person name="Cock J.M."/>
            <person name="Elias M."/>
            <person name="Gladyshev V.N."/>
            <person name="Groth M."/>
            <person name="Guda C."/>
            <person name="Hadaegh A."/>
            <person name="Iglesias-Rodriguez M.D."/>
            <person name="Jenkins J."/>
            <person name="Jones B.M."/>
            <person name="Lawson T."/>
            <person name="Leese F."/>
            <person name="Lindquist E."/>
            <person name="Lobanov A."/>
            <person name="Lomsadze A."/>
            <person name="Malik S.B."/>
            <person name="Marsh M.E."/>
            <person name="Mackinder L."/>
            <person name="Mock T."/>
            <person name="Mueller-Roeber B."/>
            <person name="Pagarete A."/>
            <person name="Parker M."/>
            <person name="Probert I."/>
            <person name="Quesneville H."/>
            <person name="Raines C."/>
            <person name="Rensing S.A."/>
            <person name="Riano-Pachon D.M."/>
            <person name="Richier S."/>
            <person name="Rokitta S."/>
            <person name="Shiraiwa Y."/>
            <person name="Soanes D.M."/>
            <person name="van der Giezen M."/>
            <person name="Wahlund T.M."/>
            <person name="Williams B."/>
            <person name="Wilson W."/>
            <person name="Wolfe G."/>
            <person name="Wurch L.L."/>
        </authorList>
    </citation>
    <scope>NUCLEOTIDE SEQUENCE</scope>
</reference>
<dbReference type="AlphaFoldDB" id="A0A0D3K2G2"/>
<dbReference type="RefSeq" id="XP_005782376.1">
    <property type="nucleotide sequence ID" value="XM_005782319.1"/>
</dbReference>
<name>A0A0D3K2G2_EMIH1</name>
<protein>
    <submittedName>
        <fullName evidence="2">Uncharacterized protein</fullName>
    </submittedName>
</protein>
<organism evidence="2 3">
    <name type="scientific">Emiliania huxleyi (strain CCMP1516)</name>
    <dbReference type="NCBI Taxonomy" id="280463"/>
    <lineage>
        <taxon>Eukaryota</taxon>
        <taxon>Haptista</taxon>
        <taxon>Haptophyta</taxon>
        <taxon>Prymnesiophyceae</taxon>
        <taxon>Isochrysidales</taxon>
        <taxon>Noelaerhabdaceae</taxon>
        <taxon>Emiliania</taxon>
    </lineage>
</organism>
<dbReference type="EnsemblProtists" id="EOD29947">
    <property type="protein sequence ID" value="EOD29947"/>
    <property type="gene ID" value="EMIHUDRAFT_442635"/>
</dbReference>
<feature type="compositionally biased region" description="Polar residues" evidence="1">
    <location>
        <begin position="149"/>
        <end position="161"/>
    </location>
</feature>
<accession>A0A0D3K2G2</accession>
<dbReference type="Proteomes" id="UP000013827">
    <property type="component" value="Unassembled WGS sequence"/>
</dbReference>
<reference evidence="2" key="2">
    <citation type="submission" date="2024-10" db="UniProtKB">
        <authorList>
            <consortium name="EnsemblProtists"/>
        </authorList>
    </citation>
    <scope>IDENTIFICATION</scope>
</reference>
<dbReference type="GeneID" id="17275221"/>
<feature type="compositionally biased region" description="Basic residues" evidence="1">
    <location>
        <begin position="49"/>
        <end position="63"/>
    </location>
</feature>
<evidence type="ECO:0000313" key="3">
    <source>
        <dbReference type="Proteomes" id="UP000013827"/>
    </source>
</evidence>
<feature type="compositionally biased region" description="Basic residues" evidence="1">
    <location>
        <begin position="219"/>
        <end position="230"/>
    </location>
</feature>
<feature type="compositionally biased region" description="Basic residues" evidence="1">
    <location>
        <begin position="191"/>
        <end position="203"/>
    </location>
</feature>
<feature type="compositionally biased region" description="Basic and acidic residues" evidence="1">
    <location>
        <begin position="73"/>
        <end position="84"/>
    </location>
</feature>
<feature type="region of interest" description="Disordered" evidence="1">
    <location>
        <begin position="24"/>
        <end position="243"/>
    </location>
</feature>
<dbReference type="KEGG" id="ehx:EMIHUDRAFT_442635"/>
<dbReference type="PaxDb" id="2903-EOD29947"/>
<feature type="compositionally biased region" description="Basic and acidic residues" evidence="1">
    <location>
        <begin position="103"/>
        <end position="117"/>
    </location>
</feature>
<sequence length="243" mass="26715">MIRPAPIIIIRRLCHDCPRRCVHRRRPQRPAKAGARASPLGPDCLGMPRRAHGLGPRKGRRTHRPELLLRGPPLDKRGPLERRRPPPLAVRPLPGLVSGRGAAHKEGSTPRSDERARPSAGQGGPAAREEREGLEGRCPPLAPPRLGRSQCTGSSFSTASVRRSACIGTRSQGCSGRAARPTRPSPLRRIWAARRRSTARARSRTSPLQRRSSIWSSGARRRSVGGRASRRRLESRRAARAAR</sequence>